<dbReference type="EMBL" id="NEEU01000004">
    <property type="protein sequence ID" value="PJD74632.1"/>
    <property type="molecule type" value="Genomic_DNA"/>
</dbReference>
<dbReference type="RefSeq" id="WP_100126845.1">
    <property type="nucleotide sequence ID" value="NZ_NEET01000019.1"/>
</dbReference>
<protein>
    <submittedName>
        <fullName evidence="1">Uncharacterized protein</fullName>
    </submittedName>
</protein>
<reference evidence="1 2" key="1">
    <citation type="journal article" date="2017" name="J. Antimicrob. Chemother.">
        <title>Characterization of the population structure, drug resistance mechanisms and plasmids of the community-associated Enterobacter cloacae complex in China.</title>
        <authorList>
            <person name="Zhou K."/>
            <person name="Yu W."/>
            <person name="Cao X."/>
            <person name="Shen P."/>
            <person name="Lu H."/>
            <person name="Luo Q."/>
            <person name="Rossen J.W.A."/>
            <person name="Xiao Y."/>
        </authorList>
    </citation>
    <scope>NUCLEOTIDE SEQUENCE [LARGE SCALE GENOMIC DNA]</scope>
    <source>
        <strain evidence="1">ECC1097</strain>
    </source>
</reference>
<organism evidence="1">
    <name type="scientific">Enterobacter kobei</name>
    <dbReference type="NCBI Taxonomy" id="208224"/>
    <lineage>
        <taxon>Bacteria</taxon>
        <taxon>Pseudomonadati</taxon>
        <taxon>Pseudomonadota</taxon>
        <taxon>Gammaproteobacteria</taxon>
        <taxon>Enterobacterales</taxon>
        <taxon>Enterobacteriaceae</taxon>
        <taxon>Enterobacter</taxon>
        <taxon>Enterobacter cloacae complex</taxon>
    </lineage>
</organism>
<accession>A0A2J0PLL8</accession>
<comment type="caution">
    <text evidence="1">The sequence shown here is derived from an EMBL/GenBank/DDBJ whole genome shotgun (WGS) entry which is preliminary data.</text>
</comment>
<dbReference type="Proteomes" id="UP000230495">
    <property type="component" value="Unassembled WGS sequence"/>
</dbReference>
<evidence type="ECO:0000313" key="2">
    <source>
        <dbReference type="Proteomes" id="UP000230495"/>
    </source>
</evidence>
<proteinExistence type="predicted"/>
<name>A0A2J0PLL8_9ENTR</name>
<gene>
    <name evidence="1" type="ORF">B9Q37_12115</name>
</gene>
<sequence length="112" mass="11820">MKQITLTTSPDLSNIMHGFARGGACLPELHPDAPAGYREQYEAAVDVCAHYALKPFEPIAITSPAHCVAFSALLVNLSALLRAIGGAASVELEMRELIAYIHLALLPAGGHA</sequence>
<dbReference type="AlphaFoldDB" id="A0A2J0PLL8"/>
<evidence type="ECO:0000313" key="1">
    <source>
        <dbReference type="EMBL" id="PJD74632.1"/>
    </source>
</evidence>